<sequence>MTSWLSFFRPHPLADGIDRLSYLTTALMLLIFCVIVSAEQYFGSPVECWTPSEYKRKWVQYVESYCLGSNTYTMFADDEDANSEDDFTKKSSEMYHLVPIILAIQATMFYLPNFIWLLSNKLSGIDLECVTSAAGKMLSLPVEQRKVSSEMIAAHLYDATFTNRHVFKCSKGNWCATALYFGTKMAYIANLLLQILLITYIVGNGNIFWVFNHAVNPPAFPQEVLCDVSIRTIAGINKHTVQCTLTINELNEAIYRFLMFWFVAVLCVSIINLICSAYQICIPSARVQSCKRWLSTATIPVQHKPSSEGGDYLMANRFFVSDNFLAMRFIEARAGTIVAKEVAAALFEKFTDDLSLTNETSSTAVYTKDEAPDGTSLLSKACVCQPNFLSERVTLNKCPSTVANATLDPDEDQGYTGIMVLARLRDLHIDSVVGLDHTVCTALRLTYTYMDRQLTWELNEANNNTKAFSVDSTDVRIIDRCRRTMFMTQANSSTRLMHNGAALTTSWFETLTECHKSTDRIDCTDCFAIAEIDDFLIILDNNVTLKGLSGEWLIQDGSLISEERSGSWAGIKTREVRINYTLIRERPSPDPIAAHESRTKQLGFFIIFVNAIVLVTLRRAENQGVAVVFVASITWEHTSTGFHGFSWCPVILPYPSATQPFGSMKSLAGG</sequence>
<comment type="similarity">
    <text evidence="12">Belongs to the pannexin family.</text>
</comment>
<evidence type="ECO:0000256" key="5">
    <source>
        <dbReference type="ARBA" id="ARBA00022692"/>
    </source>
</evidence>
<evidence type="ECO:0000256" key="6">
    <source>
        <dbReference type="ARBA" id="ARBA00022868"/>
    </source>
</evidence>
<organism evidence="13 14">
    <name type="scientific">Pristionchus pacificus</name>
    <name type="common">Parasitic nematode worm</name>
    <dbReference type="NCBI Taxonomy" id="54126"/>
    <lineage>
        <taxon>Eukaryota</taxon>
        <taxon>Metazoa</taxon>
        <taxon>Ecdysozoa</taxon>
        <taxon>Nematoda</taxon>
        <taxon>Chromadorea</taxon>
        <taxon>Rhabditida</taxon>
        <taxon>Rhabditina</taxon>
        <taxon>Diplogasteromorpha</taxon>
        <taxon>Diplogasteroidea</taxon>
        <taxon>Neodiplogasteridae</taxon>
        <taxon>Pristionchus</taxon>
    </lineage>
</organism>
<evidence type="ECO:0000256" key="1">
    <source>
        <dbReference type="ARBA" id="ARBA00004610"/>
    </source>
</evidence>
<name>A0A2A6CFE1_PRIPA</name>
<protein>
    <recommendedName>
        <fullName evidence="12">Innexin</fullName>
    </recommendedName>
</protein>
<dbReference type="GO" id="GO:0005921">
    <property type="term" value="C:gap junction"/>
    <property type="evidence" value="ECO:0000318"/>
    <property type="project" value="GO_Central"/>
</dbReference>
<evidence type="ECO:0000256" key="2">
    <source>
        <dbReference type="ARBA" id="ARBA00004651"/>
    </source>
</evidence>
<feature type="transmembrane region" description="Helical" evidence="12">
    <location>
        <begin position="20"/>
        <end position="42"/>
    </location>
</feature>
<comment type="subcellular location">
    <subcellularLocation>
        <location evidence="1">Cell junction</location>
        <location evidence="1">Gap junction</location>
    </subcellularLocation>
    <subcellularLocation>
        <location evidence="2 12">Cell membrane</location>
        <topology evidence="2 12">Multi-pass membrane protein</topology>
    </subcellularLocation>
</comment>
<reference evidence="14" key="1">
    <citation type="journal article" date="2008" name="Nat. Genet.">
        <title>The Pristionchus pacificus genome provides a unique perspective on nematode lifestyle and parasitism.</title>
        <authorList>
            <person name="Dieterich C."/>
            <person name="Clifton S.W."/>
            <person name="Schuster L.N."/>
            <person name="Chinwalla A."/>
            <person name="Delehaunty K."/>
            <person name="Dinkelacker I."/>
            <person name="Fulton L."/>
            <person name="Fulton R."/>
            <person name="Godfrey J."/>
            <person name="Minx P."/>
            <person name="Mitreva M."/>
            <person name="Roeseler W."/>
            <person name="Tian H."/>
            <person name="Witte H."/>
            <person name="Yang S.P."/>
            <person name="Wilson R.K."/>
            <person name="Sommer R.J."/>
        </authorList>
    </citation>
    <scope>NUCLEOTIDE SEQUENCE [LARGE SCALE GENOMIC DNA]</scope>
    <source>
        <strain evidence="14">PS312</strain>
    </source>
</reference>
<dbReference type="GO" id="GO:0005886">
    <property type="term" value="C:plasma membrane"/>
    <property type="evidence" value="ECO:0000318"/>
    <property type="project" value="GO_Central"/>
</dbReference>
<keyword evidence="6" id="KW-0303">Gap junction</keyword>
<keyword evidence="5 12" id="KW-0812">Transmembrane</keyword>
<evidence type="ECO:0000256" key="12">
    <source>
        <dbReference type="RuleBase" id="RU010713"/>
    </source>
</evidence>
<feature type="transmembrane region" description="Helical" evidence="12">
    <location>
        <begin position="258"/>
        <end position="282"/>
    </location>
</feature>
<dbReference type="PANTHER" id="PTHR11893">
    <property type="entry name" value="INNEXIN"/>
    <property type="match status" value="1"/>
</dbReference>
<dbReference type="AlphaFoldDB" id="A0A2A6CFE1"/>
<keyword evidence="8 12" id="KW-1133">Transmembrane helix</keyword>
<keyword evidence="9 12" id="KW-0406">Ion transport</keyword>
<accession>A0A2A6CFE1</accession>
<evidence type="ECO:0000256" key="3">
    <source>
        <dbReference type="ARBA" id="ARBA00022448"/>
    </source>
</evidence>
<evidence type="ECO:0000256" key="8">
    <source>
        <dbReference type="ARBA" id="ARBA00022989"/>
    </source>
</evidence>
<reference evidence="13" key="2">
    <citation type="submission" date="2022-06" db="UniProtKB">
        <authorList>
            <consortium name="EnsemblMetazoa"/>
        </authorList>
    </citation>
    <scope>IDENTIFICATION</scope>
    <source>
        <strain evidence="13">PS312</strain>
    </source>
</reference>
<dbReference type="Pfam" id="PF00876">
    <property type="entry name" value="Innexin"/>
    <property type="match status" value="1"/>
</dbReference>
<keyword evidence="14" id="KW-1185">Reference proteome</keyword>
<dbReference type="OrthoDB" id="5867527at2759"/>
<gene>
    <name evidence="13" type="primary">WBGene00276680</name>
    <name evidence="12" type="synonym">inx</name>
</gene>
<keyword evidence="10 12" id="KW-0472">Membrane</keyword>
<evidence type="ECO:0000256" key="4">
    <source>
        <dbReference type="ARBA" id="ARBA00022475"/>
    </source>
</evidence>
<keyword evidence="7" id="KW-0965">Cell junction</keyword>
<dbReference type="GO" id="GO:0034220">
    <property type="term" value="P:monoatomic ion transmembrane transport"/>
    <property type="evidence" value="ECO:0007669"/>
    <property type="project" value="UniProtKB-KW"/>
</dbReference>
<keyword evidence="11 12" id="KW-0407">Ion channel</keyword>
<dbReference type="PRINTS" id="PR01262">
    <property type="entry name" value="INNEXIN"/>
</dbReference>
<comment type="function">
    <text evidence="12">Structural component of the gap junctions.</text>
</comment>
<dbReference type="GO" id="GO:0005243">
    <property type="term" value="F:gap junction channel activity"/>
    <property type="evidence" value="ECO:0000318"/>
    <property type="project" value="GO_Central"/>
</dbReference>
<evidence type="ECO:0000313" key="13">
    <source>
        <dbReference type="EnsemblMetazoa" id="PPA38311.1"/>
    </source>
</evidence>
<dbReference type="PANTHER" id="PTHR11893:SF20">
    <property type="entry name" value="INNEXIN-3"/>
    <property type="match status" value="1"/>
</dbReference>
<evidence type="ECO:0000256" key="9">
    <source>
        <dbReference type="ARBA" id="ARBA00023065"/>
    </source>
</evidence>
<proteinExistence type="inferred from homology"/>
<dbReference type="EnsemblMetazoa" id="PPA38311.1">
    <property type="protein sequence ID" value="PPA38311.1"/>
    <property type="gene ID" value="WBGene00276680"/>
</dbReference>
<dbReference type="PROSITE" id="PS51013">
    <property type="entry name" value="PANNEXIN"/>
    <property type="match status" value="1"/>
</dbReference>
<evidence type="ECO:0000313" key="14">
    <source>
        <dbReference type="Proteomes" id="UP000005239"/>
    </source>
</evidence>
<feature type="transmembrane region" description="Helical" evidence="12">
    <location>
        <begin position="191"/>
        <end position="211"/>
    </location>
</feature>
<evidence type="ECO:0000256" key="11">
    <source>
        <dbReference type="ARBA" id="ARBA00023303"/>
    </source>
</evidence>
<dbReference type="Proteomes" id="UP000005239">
    <property type="component" value="Unassembled WGS sequence"/>
</dbReference>
<evidence type="ECO:0000256" key="7">
    <source>
        <dbReference type="ARBA" id="ARBA00022949"/>
    </source>
</evidence>
<evidence type="ECO:0000256" key="10">
    <source>
        <dbReference type="ARBA" id="ARBA00023136"/>
    </source>
</evidence>
<feature type="transmembrane region" description="Helical" evidence="12">
    <location>
        <begin position="94"/>
        <end position="118"/>
    </location>
</feature>
<accession>A0A8R1UQR3</accession>
<keyword evidence="3 12" id="KW-0813">Transport</keyword>
<keyword evidence="4" id="KW-1003">Cell membrane</keyword>
<dbReference type="InterPro" id="IPR000990">
    <property type="entry name" value="Innexin"/>
</dbReference>